<dbReference type="InterPro" id="IPR039437">
    <property type="entry name" value="FrzH/put_lumazine-bd"/>
</dbReference>
<feature type="chain" id="PRO_5041447387" description="Lumazine-binding protein" evidence="1">
    <location>
        <begin position="24"/>
        <end position="166"/>
    </location>
</feature>
<evidence type="ECO:0000313" key="2">
    <source>
        <dbReference type="EMBL" id="GLC25901.1"/>
    </source>
</evidence>
<feature type="signal peptide" evidence="1">
    <location>
        <begin position="1"/>
        <end position="23"/>
    </location>
</feature>
<evidence type="ECO:0000256" key="1">
    <source>
        <dbReference type="SAM" id="SignalP"/>
    </source>
</evidence>
<dbReference type="Pfam" id="PF12893">
    <property type="entry name" value="Lumazine_bd_2"/>
    <property type="match status" value="1"/>
</dbReference>
<keyword evidence="3" id="KW-1185">Reference proteome</keyword>
<accession>A0AA37V6Y1</accession>
<evidence type="ECO:0008006" key="4">
    <source>
        <dbReference type="Google" id="ProtNLM"/>
    </source>
</evidence>
<dbReference type="Gene3D" id="3.10.450.50">
    <property type="match status" value="1"/>
</dbReference>
<dbReference type="RefSeq" id="WP_284350361.1">
    <property type="nucleotide sequence ID" value="NZ_BRXS01000003.1"/>
</dbReference>
<evidence type="ECO:0000313" key="3">
    <source>
        <dbReference type="Proteomes" id="UP001161325"/>
    </source>
</evidence>
<sequence length="166" mass="18300">MRRNLLCLLGALLVVLPAARAHGQGATPAAPRATVASAADSAAIRRVALDYIEGWFTGDSARMRRALHPDLAKRAVMRDAQQRLFLDLQSADMLVRAAGFGFGTSLPAAQRWASVQILDVDGDLASVKLHSTRLVDYMHLVRWDGEWRILNVLWDLRPADRPRPAP</sequence>
<organism evidence="2 3">
    <name type="scientific">Roseisolibacter agri</name>
    <dbReference type="NCBI Taxonomy" id="2014610"/>
    <lineage>
        <taxon>Bacteria</taxon>
        <taxon>Pseudomonadati</taxon>
        <taxon>Gemmatimonadota</taxon>
        <taxon>Gemmatimonadia</taxon>
        <taxon>Gemmatimonadales</taxon>
        <taxon>Gemmatimonadaceae</taxon>
        <taxon>Roseisolibacter</taxon>
    </lineage>
</organism>
<dbReference type="SUPFAM" id="SSF54427">
    <property type="entry name" value="NTF2-like"/>
    <property type="match status" value="1"/>
</dbReference>
<dbReference type="EMBL" id="BRXS01000003">
    <property type="protein sequence ID" value="GLC25901.1"/>
    <property type="molecule type" value="Genomic_DNA"/>
</dbReference>
<protein>
    <recommendedName>
        <fullName evidence="4">Lumazine-binding protein</fullName>
    </recommendedName>
</protein>
<name>A0AA37V6Y1_9BACT</name>
<dbReference type="AlphaFoldDB" id="A0AA37V6Y1"/>
<dbReference type="Proteomes" id="UP001161325">
    <property type="component" value="Unassembled WGS sequence"/>
</dbReference>
<dbReference type="InterPro" id="IPR032710">
    <property type="entry name" value="NTF2-like_dom_sf"/>
</dbReference>
<reference evidence="2" key="1">
    <citation type="submission" date="2022-08" db="EMBL/GenBank/DDBJ databases">
        <title>Draft genome sequencing of Roseisolibacter agri AW1220.</title>
        <authorList>
            <person name="Tobiishi Y."/>
            <person name="Tonouchi A."/>
        </authorList>
    </citation>
    <scope>NUCLEOTIDE SEQUENCE</scope>
    <source>
        <strain evidence="2">AW1220</strain>
    </source>
</reference>
<comment type="caution">
    <text evidence="2">The sequence shown here is derived from an EMBL/GenBank/DDBJ whole genome shotgun (WGS) entry which is preliminary data.</text>
</comment>
<gene>
    <name evidence="2" type="ORF">rosag_24140</name>
</gene>
<keyword evidence="1" id="KW-0732">Signal</keyword>
<proteinExistence type="predicted"/>